<feature type="signal peptide" evidence="1">
    <location>
        <begin position="1"/>
        <end position="20"/>
    </location>
</feature>
<dbReference type="AlphaFoldDB" id="A0A7V7TFE2"/>
<gene>
    <name evidence="2" type="ORF">F7Q91_17760</name>
</gene>
<evidence type="ECO:0000256" key="1">
    <source>
        <dbReference type="SAM" id="SignalP"/>
    </source>
</evidence>
<proteinExistence type="predicted"/>
<organism evidence="2 3">
    <name type="scientific">Vibrio chagasii</name>
    <dbReference type="NCBI Taxonomy" id="170679"/>
    <lineage>
        <taxon>Bacteria</taxon>
        <taxon>Pseudomonadati</taxon>
        <taxon>Pseudomonadota</taxon>
        <taxon>Gammaproteobacteria</taxon>
        <taxon>Vibrionales</taxon>
        <taxon>Vibrionaceae</taxon>
        <taxon>Vibrio</taxon>
    </lineage>
</organism>
<dbReference type="PROSITE" id="PS51257">
    <property type="entry name" value="PROKAR_LIPOPROTEIN"/>
    <property type="match status" value="1"/>
</dbReference>
<keyword evidence="1" id="KW-0732">Signal</keyword>
<dbReference type="RefSeq" id="WP_137408425.1">
    <property type="nucleotide sequence ID" value="NZ_AP025465.1"/>
</dbReference>
<evidence type="ECO:0000313" key="2">
    <source>
        <dbReference type="EMBL" id="KAB0477498.1"/>
    </source>
</evidence>
<dbReference type="GeneID" id="77341176"/>
<reference evidence="2 3" key="1">
    <citation type="submission" date="2019-09" db="EMBL/GenBank/DDBJ databases">
        <title>Draft genome sequences of 48 bacterial type strains from the CCUG.</title>
        <authorList>
            <person name="Tunovic T."/>
            <person name="Pineiro-Iglesias B."/>
            <person name="Unosson C."/>
            <person name="Inganas E."/>
            <person name="Ohlen M."/>
            <person name="Cardew S."/>
            <person name="Jensie-Markopoulos S."/>
            <person name="Salva-Serra F."/>
            <person name="Jaen-Luchoro D."/>
            <person name="Karlsson R."/>
            <person name="Svensson-Stadler L."/>
            <person name="Chun J."/>
            <person name="Moore E."/>
        </authorList>
    </citation>
    <scope>NUCLEOTIDE SEQUENCE [LARGE SCALE GENOMIC DNA]</scope>
    <source>
        <strain evidence="2 3">CCUG 48643</strain>
    </source>
</reference>
<name>A0A7V7TFE2_9VIBR</name>
<dbReference type="EMBL" id="VZPX01000042">
    <property type="protein sequence ID" value="KAB0477498.1"/>
    <property type="molecule type" value="Genomic_DNA"/>
</dbReference>
<accession>A0A7V7TFE2</accession>
<evidence type="ECO:0000313" key="3">
    <source>
        <dbReference type="Proteomes" id="UP000423756"/>
    </source>
</evidence>
<dbReference type="Proteomes" id="UP000423756">
    <property type="component" value="Unassembled WGS sequence"/>
</dbReference>
<sequence>MQNKNIKKYTISIAAMLSMALTGCGGGSSSGGSNGGGSNGNGSIDPAPLVKLPALKSLNIPQTNFQTIKPSNFDIEPASNTALNTMAYKNLQGDERIFEVAFQPCEQCDEAVMPTVTRVFDINQKYTMFNMDNSTVAWKGKTYHGNYPVIMDKESGQLYPIVIDGKVSEFDAELQNESPFLSQQKQGDLAPNETLYSFDITDDEHWHTRGIYKAVLEDNAFVFKTLKSRAYADERDIQIDAQGNILVDYQDPPEDHAVNYNHYAYIKSSDEYQELDYQDTNSRYDSLRVVDGKLTGIDRAQPNYFSFVTPVGDKLVSTQSQYDITGSEGNTVNTSKRSPQINGYDMNIGCVVNKLNENSYDYVGESALIDKSRPYSSFDALRASQHTLFCVDYNESWVKEGVTVKVSAFDTETQTFYDFDTGIELNKDFYAPDVDKLTAIDGAVVQSDQTVMLYMNRINSDEIVEFYINPILQTFEQRTNDGFISPTGFASLSH</sequence>
<feature type="chain" id="PRO_5030774112" description="Lipoprotein" evidence="1">
    <location>
        <begin position="21"/>
        <end position="494"/>
    </location>
</feature>
<evidence type="ECO:0008006" key="4">
    <source>
        <dbReference type="Google" id="ProtNLM"/>
    </source>
</evidence>
<protein>
    <recommendedName>
        <fullName evidence="4">Lipoprotein</fullName>
    </recommendedName>
</protein>
<comment type="caution">
    <text evidence="2">The sequence shown here is derived from an EMBL/GenBank/DDBJ whole genome shotgun (WGS) entry which is preliminary data.</text>
</comment>